<evidence type="ECO:0000313" key="2">
    <source>
        <dbReference type="Proteomes" id="UP000290958"/>
    </source>
</evidence>
<gene>
    <name evidence="1" type="ORF">EQG66_13600</name>
</gene>
<dbReference type="RefSeq" id="WP_129405096.1">
    <property type="nucleotide sequence ID" value="NZ_SBKP01000018.1"/>
</dbReference>
<dbReference type="EMBL" id="SBKP01000018">
    <property type="protein sequence ID" value="RXR25929.1"/>
    <property type="molecule type" value="Genomic_DNA"/>
</dbReference>
<dbReference type="InterPro" id="IPR021955">
    <property type="entry name" value="DUF3572"/>
</dbReference>
<dbReference type="AlphaFoldDB" id="A0A4Q1KEJ5"/>
<sequence length="92" mass="10112">MRPLTENGNAEEAETLALRALGWVLCDDRRAQRLLALTGLEAEDLRRHAGEAATLRAVIGFLRAHEPDLVACARELDVAPERLANLGRELKA</sequence>
<name>A0A4Q1KEJ5_9SPHN</name>
<organism evidence="1 2">
    <name type="scientific">Sphingobium fluviale</name>
    <dbReference type="NCBI Taxonomy" id="2506423"/>
    <lineage>
        <taxon>Bacteria</taxon>
        <taxon>Pseudomonadati</taxon>
        <taxon>Pseudomonadota</taxon>
        <taxon>Alphaproteobacteria</taxon>
        <taxon>Sphingomonadales</taxon>
        <taxon>Sphingomonadaceae</taxon>
        <taxon>Sphingobium</taxon>
    </lineage>
</organism>
<keyword evidence="2" id="KW-1185">Reference proteome</keyword>
<reference evidence="2" key="1">
    <citation type="submission" date="2019-01" db="EMBL/GenBank/DDBJ databases">
        <title>Cytophagaceae bacterium strain CAR-16.</title>
        <authorList>
            <person name="Chen W.-M."/>
        </authorList>
    </citation>
    <scope>NUCLEOTIDE SEQUENCE [LARGE SCALE GENOMIC DNA]</scope>
    <source>
        <strain evidence="2">CHR27</strain>
    </source>
</reference>
<proteinExistence type="predicted"/>
<dbReference type="Proteomes" id="UP000290958">
    <property type="component" value="Unassembled WGS sequence"/>
</dbReference>
<dbReference type="Pfam" id="PF12096">
    <property type="entry name" value="DUF3572"/>
    <property type="match status" value="1"/>
</dbReference>
<accession>A0A4Q1KEJ5</accession>
<protein>
    <submittedName>
        <fullName evidence="1">DUF3572 family protein</fullName>
    </submittedName>
</protein>
<comment type="caution">
    <text evidence="1">The sequence shown here is derived from an EMBL/GenBank/DDBJ whole genome shotgun (WGS) entry which is preliminary data.</text>
</comment>
<evidence type="ECO:0000313" key="1">
    <source>
        <dbReference type="EMBL" id="RXR25929.1"/>
    </source>
</evidence>
<dbReference type="OrthoDB" id="7356934at2"/>